<feature type="compositionally biased region" description="Polar residues" evidence="1">
    <location>
        <begin position="77"/>
        <end position="88"/>
    </location>
</feature>
<dbReference type="AlphaFoldDB" id="G0NS62"/>
<reference evidence="3" key="1">
    <citation type="submission" date="2011-07" db="EMBL/GenBank/DDBJ databases">
        <authorList>
            <consortium name="Caenorhabditis brenneri Sequencing and Analysis Consortium"/>
            <person name="Wilson R.K."/>
        </authorList>
    </citation>
    <scope>NUCLEOTIDE SEQUENCE [LARGE SCALE GENOMIC DNA]</scope>
    <source>
        <strain evidence="3">PB2801</strain>
    </source>
</reference>
<feature type="region of interest" description="Disordered" evidence="1">
    <location>
        <begin position="1"/>
        <end position="197"/>
    </location>
</feature>
<dbReference type="EMBL" id="GL379936">
    <property type="protein sequence ID" value="EGT36663.1"/>
    <property type="molecule type" value="Genomic_DNA"/>
</dbReference>
<feature type="compositionally biased region" description="Polar residues" evidence="1">
    <location>
        <begin position="145"/>
        <end position="165"/>
    </location>
</feature>
<name>G0NS62_CAEBE</name>
<sequence length="421" mass="47507">MSSPKESTRVSLRIKRAEADKNLEMRSVALAREAKRVAEKRNSNSSQRTPSDKENKPAVQAHKTTRPKKLALRKSNVKVSTPPVQITFSSNLSTSSKKKTPPKKSAANKTTDKSNFKISTPQAQSSSSNSSAPERPLGLSEPRRTVTTSTPPQAQGCSSSNQTASKRPIAPADDSEAGPSEPKRAAPTPSPQSENVVEKKPYIKYDYLPEEYLQPNWWTLPAVKTTDGSPILFKQKIASIVVGEGWEEDKVEYSDPPSRPKAVIEEPRPIQSSNEHTQLMHALQHFVHTLNKLGTDVFEKLVDEIDNLVDVIQSENKTKYLNLYAIQMDTYMYQIFSCLKPDAECQGEGIYVRQFFELLKKSISLWYTKDEKTKEEMMLIIQQNIIPLKMYGEQKVIPCDKVIFHIKRFAEHILNESRAQF</sequence>
<organism evidence="3">
    <name type="scientific">Caenorhabditis brenneri</name>
    <name type="common">Nematode worm</name>
    <dbReference type="NCBI Taxonomy" id="135651"/>
    <lineage>
        <taxon>Eukaryota</taxon>
        <taxon>Metazoa</taxon>
        <taxon>Ecdysozoa</taxon>
        <taxon>Nematoda</taxon>
        <taxon>Chromadorea</taxon>
        <taxon>Rhabditida</taxon>
        <taxon>Rhabditina</taxon>
        <taxon>Rhabditomorpha</taxon>
        <taxon>Rhabditoidea</taxon>
        <taxon>Rhabditidae</taxon>
        <taxon>Peloderinae</taxon>
        <taxon>Caenorhabditis</taxon>
    </lineage>
</organism>
<dbReference type="Proteomes" id="UP000008068">
    <property type="component" value="Unassembled WGS sequence"/>
</dbReference>
<feature type="compositionally biased region" description="Basic and acidic residues" evidence="1">
    <location>
        <begin position="15"/>
        <end position="24"/>
    </location>
</feature>
<evidence type="ECO:0000256" key="1">
    <source>
        <dbReference type="SAM" id="MobiDB-lite"/>
    </source>
</evidence>
<proteinExistence type="predicted"/>
<dbReference type="InParanoid" id="G0NS62"/>
<feature type="compositionally biased region" description="Basic and acidic residues" evidence="1">
    <location>
        <begin position="32"/>
        <end position="42"/>
    </location>
</feature>
<feature type="compositionally biased region" description="Basic residues" evidence="1">
    <location>
        <begin position="63"/>
        <end position="76"/>
    </location>
</feature>
<keyword evidence="3" id="KW-1185">Reference proteome</keyword>
<gene>
    <name evidence="2" type="ORF">CAEBREN_14669</name>
</gene>
<protein>
    <submittedName>
        <fullName evidence="2">Uncharacterized protein</fullName>
    </submittedName>
</protein>
<evidence type="ECO:0000313" key="3">
    <source>
        <dbReference type="Proteomes" id="UP000008068"/>
    </source>
</evidence>
<evidence type="ECO:0000313" key="2">
    <source>
        <dbReference type="EMBL" id="EGT36663.1"/>
    </source>
</evidence>
<accession>G0NS62</accession>
<dbReference type="HOGENOM" id="CLU_706421_0_0_1"/>